<dbReference type="InterPro" id="IPR020635">
    <property type="entry name" value="Tyr_kinase_cat_dom"/>
</dbReference>
<dbReference type="SMART" id="SM00219">
    <property type="entry name" value="TyrKc"/>
    <property type="match status" value="1"/>
</dbReference>
<dbReference type="PhylomeDB" id="A7SYB5"/>
<feature type="binding site" evidence="4">
    <location>
        <position position="153"/>
    </location>
    <ligand>
        <name>ATP</name>
        <dbReference type="ChEBI" id="CHEBI:30616"/>
    </ligand>
</feature>
<keyword evidence="1 4" id="KW-0547">Nucleotide-binding</keyword>
<evidence type="ECO:0000313" key="9">
    <source>
        <dbReference type="Proteomes" id="UP000001593"/>
    </source>
</evidence>
<evidence type="ECO:0000256" key="6">
    <source>
        <dbReference type="PROSITE-ProRule" id="PRU10141"/>
    </source>
</evidence>
<dbReference type="PANTHER" id="PTHR24418">
    <property type="entry name" value="TYROSINE-PROTEIN KINASE"/>
    <property type="match status" value="1"/>
</dbReference>
<dbReference type="PROSITE" id="PS50011">
    <property type="entry name" value="PROTEIN_KINASE_DOM"/>
    <property type="match status" value="1"/>
</dbReference>
<evidence type="ECO:0000256" key="3">
    <source>
        <dbReference type="PIRSR" id="PIRSR000615-1"/>
    </source>
</evidence>
<dbReference type="SUPFAM" id="SSF56112">
    <property type="entry name" value="Protein kinase-like (PK-like)"/>
    <property type="match status" value="1"/>
</dbReference>
<dbReference type="GO" id="GO:0005886">
    <property type="term" value="C:plasma membrane"/>
    <property type="evidence" value="ECO:0000318"/>
    <property type="project" value="GO_Central"/>
</dbReference>
<evidence type="ECO:0000259" key="7">
    <source>
        <dbReference type="PROSITE" id="PS50011"/>
    </source>
</evidence>
<dbReference type="STRING" id="45351.A7SYB5"/>
<dbReference type="GO" id="GO:0004713">
    <property type="term" value="F:protein tyrosine kinase activity"/>
    <property type="evidence" value="ECO:0000318"/>
    <property type="project" value="GO_Central"/>
</dbReference>
<dbReference type="InterPro" id="IPR001245">
    <property type="entry name" value="Ser-Thr/Tyr_kinase_cat_dom"/>
</dbReference>
<accession>A7SYB5</accession>
<keyword evidence="2 4" id="KW-0067">ATP-binding</keyword>
<dbReference type="InterPro" id="IPR011009">
    <property type="entry name" value="Kinase-like_dom_sf"/>
</dbReference>
<dbReference type="InterPro" id="IPR008266">
    <property type="entry name" value="Tyr_kinase_AS"/>
</dbReference>
<dbReference type="GO" id="GO:0005524">
    <property type="term" value="F:ATP binding"/>
    <property type="evidence" value="ECO:0007669"/>
    <property type="project" value="UniProtKB-UniRule"/>
</dbReference>
<dbReference type="Proteomes" id="UP000001593">
    <property type="component" value="Unassembled WGS sequence"/>
</dbReference>
<feature type="non-terminal residue" evidence="8">
    <location>
        <position position="277"/>
    </location>
</feature>
<evidence type="ECO:0000256" key="2">
    <source>
        <dbReference type="ARBA" id="ARBA00022840"/>
    </source>
</evidence>
<dbReference type="HOGENOM" id="CLU_000288_7_40_1"/>
<dbReference type="OMA" id="YPNDISE"/>
<reference evidence="8 9" key="1">
    <citation type="journal article" date="2007" name="Science">
        <title>Sea anemone genome reveals ancestral eumetazoan gene repertoire and genomic organization.</title>
        <authorList>
            <person name="Putnam N.H."/>
            <person name="Srivastava M."/>
            <person name="Hellsten U."/>
            <person name="Dirks B."/>
            <person name="Chapman J."/>
            <person name="Salamov A."/>
            <person name="Terry A."/>
            <person name="Shapiro H."/>
            <person name="Lindquist E."/>
            <person name="Kapitonov V.V."/>
            <person name="Jurka J."/>
            <person name="Genikhovich G."/>
            <person name="Grigoriev I.V."/>
            <person name="Lucas S.M."/>
            <person name="Steele R.E."/>
            <person name="Finnerty J.R."/>
            <person name="Technau U."/>
            <person name="Martindale M.Q."/>
            <person name="Rokhsar D.S."/>
        </authorList>
    </citation>
    <scope>NUCLEOTIDE SEQUENCE [LARGE SCALE GENOMIC DNA]</scope>
    <source>
        <strain evidence="9">CH2 X CH6</strain>
    </source>
</reference>
<dbReference type="eggNOG" id="ENOG502QT06">
    <property type="taxonomic scope" value="Eukaryota"/>
</dbReference>
<dbReference type="Pfam" id="PF07714">
    <property type="entry name" value="PK_Tyr_Ser-Thr"/>
    <property type="match status" value="1"/>
</dbReference>
<dbReference type="PIRSF" id="PIRSF000615">
    <property type="entry name" value="TyrPK_CSF1-R"/>
    <property type="match status" value="1"/>
</dbReference>
<dbReference type="Gene3D" id="1.10.510.10">
    <property type="entry name" value="Transferase(Phosphotransferase) domain 1"/>
    <property type="match status" value="1"/>
</dbReference>
<dbReference type="PROSITE" id="PS00107">
    <property type="entry name" value="PROTEIN_KINASE_ATP"/>
    <property type="match status" value="1"/>
</dbReference>
<dbReference type="AlphaFoldDB" id="A7SYB5"/>
<feature type="binding site" evidence="6">
    <location>
        <position position="58"/>
    </location>
    <ligand>
        <name>ATP</name>
        <dbReference type="ChEBI" id="CHEBI:30616"/>
    </ligand>
</feature>
<gene>
    <name evidence="8" type="ORF">NEMVEDRAFT_v1g194745</name>
</gene>
<organism evidence="8 9">
    <name type="scientific">Nematostella vectensis</name>
    <name type="common">Starlet sea anemone</name>
    <dbReference type="NCBI Taxonomy" id="45351"/>
    <lineage>
        <taxon>Eukaryota</taxon>
        <taxon>Metazoa</taxon>
        <taxon>Cnidaria</taxon>
        <taxon>Anthozoa</taxon>
        <taxon>Hexacorallia</taxon>
        <taxon>Actiniaria</taxon>
        <taxon>Edwardsiidae</taxon>
        <taxon>Nematostella</taxon>
    </lineage>
</organism>
<feature type="active site" description="Proton acceptor" evidence="3">
    <location>
        <position position="149"/>
    </location>
</feature>
<feature type="binding site" evidence="5">
    <location>
        <position position="167"/>
    </location>
    <ligand>
        <name>Mg(2+)</name>
        <dbReference type="ChEBI" id="CHEBI:18420"/>
    </ligand>
</feature>
<evidence type="ECO:0000256" key="1">
    <source>
        <dbReference type="ARBA" id="ARBA00022741"/>
    </source>
</evidence>
<dbReference type="PROSITE" id="PS00109">
    <property type="entry name" value="PROTEIN_KINASE_TYR"/>
    <property type="match status" value="1"/>
</dbReference>
<dbReference type="FunFam" id="1.10.510.10:FF:000216">
    <property type="entry name" value="Tyrosine-protein kinase SYK"/>
    <property type="match status" value="1"/>
</dbReference>
<proteinExistence type="predicted"/>
<evidence type="ECO:0000256" key="4">
    <source>
        <dbReference type="PIRSR" id="PIRSR000615-2"/>
    </source>
</evidence>
<feature type="domain" description="Protein kinase" evidence="7">
    <location>
        <begin position="26"/>
        <end position="277"/>
    </location>
</feature>
<dbReference type="InParanoid" id="A7SYB5"/>
<dbReference type="InterPro" id="IPR017441">
    <property type="entry name" value="Protein_kinase_ATP_BS"/>
</dbReference>
<feature type="binding site" evidence="5">
    <location>
        <position position="154"/>
    </location>
    <ligand>
        <name>Mg(2+)</name>
        <dbReference type="ChEBI" id="CHEBI:18420"/>
    </ligand>
</feature>
<protein>
    <recommendedName>
        <fullName evidence="7">Protein kinase domain-containing protein</fullName>
    </recommendedName>
</protein>
<name>A7SYB5_NEMVE</name>
<dbReference type="InterPro" id="IPR000719">
    <property type="entry name" value="Prot_kinase_dom"/>
</dbReference>
<keyword evidence="5" id="KW-0460">Magnesium</keyword>
<dbReference type="GO" id="GO:0046872">
    <property type="term" value="F:metal ion binding"/>
    <property type="evidence" value="ECO:0007669"/>
    <property type="project" value="UniProtKB-KW"/>
</dbReference>
<dbReference type="Gene3D" id="3.30.200.20">
    <property type="entry name" value="Phosphorylase Kinase, domain 1"/>
    <property type="match status" value="1"/>
</dbReference>
<evidence type="ECO:0000256" key="5">
    <source>
        <dbReference type="PIRSR" id="PIRSR000615-3"/>
    </source>
</evidence>
<keyword evidence="5" id="KW-0479">Metal-binding</keyword>
<dbReference type="InterPro" id="IPR050198">
    <property type="entry name" value="Non-receptor_tyrosine_kinases"/>
</dbReference>
<keyword evidence="9" id="KW-1185">Reference proteome</keyword>
<dbReference type="PRINTS" id="PR00109">
    <property type="entry name" value="TYRKINASE"/>
</dbReference>
<sequence>MKKSSGYHNQFKAVQSQTFELKMENLSLGKELGHGNFGSVLKGTYKMPNGERIPVAVKSLKSDDINNPKSEILHEARVMMELDHPYIVRIIGMCQGPSMMLVMELAGEGPLNKYLKKNKGMPLLNILVLMLQVAEGMQYLESLQFVHRDLAARNVLVVNDSFVKISDFGMSRAMGAGSDYYKAGTAGRWPLKWYAPECIYFRKFSSKSDVWSYGITLWEATSYGARPYQSLSGQAILEKIESGYRLPAPAKLPSCVYQLMKDCWQWEQDDRPSFMQI</sequence>
<evidence type="ECO:0000313" key="8">
    <source>
        <dbReference type="EMBL" id="EDO31298.1"/>
    </source>
</evidence>
<dbReference type="EMBL" id="DS469916">
    <property type="protein sequence ID" value="EDO31298.1"/>
    <property type="molecule type" value="Genomic_DNA"/>
</dbReference>